<protein>
    <submittedName>
        <fullName evidence="12">Uncharacterized protein</fullName>
    </submittedName>
</protein>
<keyword evidence="8 9" id="KW-0472">Membrane</keyword>
<comment type="subcellular location">
    <subcellularLocation>
        <location evidence="1">Membrane</location>
        <topology evidence="1">Multi-pass membrane protein</topology>
    </subcellularLocation>
</comment>
<dbReference type="GO" id="GO:0005886">
    <property type="term" value="C:plasma membrane"/>
    <property type="evidence" value="ECO:0007669"/>
    <property type="project" value="TreeGrafter"/>
</dbReference>
<dbReference type="InterPro" id="IPR027469">
    <property type="entry name" value="Cation_efflux_TMD_sf"/>
</dbReference>
<keyword evidence="4 9" id="KW-0812">Transmembrane</keyword>
<evidence type="ECO:0000256" key="2">
    <source>
        <dbReference type="ARBA" id="ARBA00008873"/>
    </source>
</evidence>
<dbReference type="PANTHER" id="PTHR11562:SF17">
    <property type="entry name" value="RE54080P-RELATED"/>
    <property type="match status" value="1"/>
</dbReference>
<keyword evidence="3" id="KW-0813">Transport</keyword>
<evidence type="ECO:0000256" key="8">
    <source>
        <dbReference type="ARBA" id="ARBA00023136"/>
    </source>
</evidence>
<reference evidence="13" key="1">
    <citation type="submission" date="2014-03" db="EMBL/GenBank/DDBJ databases">
        <authorList>
            <person name="Aksoy S."/>
            <person name="Warren W."/>
            <person name="Wilson R.K."/>
        </authorList>
    </citation>
    <scope>NUCLEOTIDE SEQUENCE [LARGE SCALE GENOMIC DNA]</scope>
    <source>
        <strain evidence="13">IAEA</strain>
    </source>
</reference>
<evidence type="ECO:0000259" key="10">
    <source>
        <dbReference type="Pfam" id="PF01545"/>
    </source>
</evidence>
<feature type="domain" description="Cation efflux protein cytoplasmic" evidence="11">
    <location>
        <begin position="323"/>
        <end position="364"/>
    </location>
</feature>
<keyword evidence="6 9" id="KW-1133">Transmembrane helix</keyword>
<evidence type="ECO:0000313" key="12">
    <source>
        <dbReference type="EnsemblMetazoa" id="GPAI036918-PA"/>
    </source>
</evidence>
<feature type="transmembrane region" description="Helical" evidence="9">
    <location>
        <begin position="288"/>
        <end position="310"/>
    </location>
</feature>
<feature type="transmembrane region" description="Helical" evidence="9">
    <location>
        <begin position="121"/>
        <end position="140"/>
    </location>
</feature>
<dbReference type="Pfam" id="PF01545">
    <property type="entry name" value="Cation_efflux"/>
    <property type="match status" value="1"/>
</dbReference>
<dbReference type="Pfam" id="PF16916">
    <property type="entry name" value="ZT_dimer"/>
    <property type="match status" value="1"/>
</dbReference>
<feature type="domain" description="Cation efflux protein transmembrane" evidence="10">
    <location>
        <begin position="51"/>
        <end position="318"/>
    </location>
</feature>
<feature type="transmembrane region" description="Helical" evidence="9">
    <location>
        <begin position="55"/>
        <end position="79"/>
    </location>
</feature>
<proteinExistence type="inferred from homology"/>
<dbReference type="AlphaFoldDB" id="A0A1B0A7S0"/>
<evidence type="ECO:0000259" key="11">
    <source>
        <dbReference type="Pfam" id="PF16916"/>
    </source>
</evidence>
<dbReference type="GO" id="GO:0010043">
    <property type="term" value="P:response to zinc ion"/>
    <property type="evidence" value="ECO:0007669"/>
    <property type="project" value="TreeGrafter"/>
</dbReference>
<dbReference type="VEuPathDB" id="VectorBase:GPAI036918"/>
<dbReference type="STRING" id="7398.A0A1B0A7S0"/>
<dbReference type="GO" id="GO:0005385">
    <property type="term" value="F:zinc ion transmembrane transporter activity"/>
    <property type="evidence" value="ECO:0007669"/>
    <property type="project" value="TreeGrafter"/>
</dbReference>
<keyword evidence="5" id="KW-0862">Zinc</keyword>
<name>A0A1B0A7S0_GLOPL</name>
<feature type="transmembrane region" description="Helical" evidence="9">
    <location>
        <begin position="152"/>
        <end position="173"/>
    </location>
</feature>
<dbReference type="EnsemblMetazoa" id="GPAI036918-RA">
    <property type="protein sequence ID" value="GPAI036918-PA"/>
    <property type="gene ID" value="GPAI036918"/>
</dbReference>
<dbReference type="InterPro" id="IPR058533">
    <property type="entry name" value="Cation_efflux_TM"/>
</dbReference>
<feature type="transmembrane region" description="Helical" evidence="9">
    <location>
        <begin position="259"/>
        <end position="282"/>
    </location>
</feature>
<organism evidence="12 13">
    <name type="scientific">Glossina pallidipes</name>
    <name type="common">Tsetse fly</name>
    <dbReference type="NCBI Taxonomy" id="7398"/>
    <lineage>
        <taxon>Eukaryota</taxon>
        <taxon>Metazoa</taxon>
        <taxon>Ecdysozoa</taxon>
        <taxon>Arthropoda</taxon>
        <taxon>Hexapoda</taxon>
        <taxon>Insecta</taxon>
        <taxon>Pterygota</taxon>
        <taxon>Neoptera</taxon>
        <taxon>Endopterygota</taxon>
        <taxon>Diptera</taxon>
        <taxon>Brachycera</taxon>
        <taxon>Muscomorpha</taxon>
        <taxon>Hippoboscoidea</taxon>
        <taxon>Glossinidae</taxon>
        <taxon>Glossina</taxon>
    </lineage>
</organism>
<evidence type="ECO:0000256" key="1">
    <source>
        <dbReference type="ARBA" id="ARBA00004141"/>
    </source>
</evidence>
<dbReference type="SUPFAM" id="SSF161111">
    <property type="entry name" value="Cation efflux protein transmembrane domain-like"/>
    <property type="match status" value="1"/>
</dbReference>
<keyword evidence="7" id="KW-0406">Ion transport</keyword>
<dbReference type="InterPro" id="IPR027470">
    <property type="entry name" value="Cation_efflux_CTD"/>
</dbReference>
<evidence type="ECO:0000256" key="6">
    <source>
        <dbReference type="ARBA" id="ARBA00022989"/>
    </source>
</evidence>
<keyword evidence="13" id="KW-1185">Reference proteome</keyword>
<dbReference type="InterPro" id="IPR002524">
    <property type="entry name" value="Cation_efflux"/>
</dbReference>
<reference evidence="12" key="2">
    <citation type="submission" date="2020-05" db="UniProtKB">
        <authorList>
            <consortium name="EnsemblMetazoa"/>
        </authorList>
    </citation>
    <scope>IDENTIFICATION</scope>
    <source>
        <strain evidence="12">IAEA</strain>
    </source>
</reference>
<keyword evidence="5" id="KW-0864">Zinc transport</keyword>
<comment type="similarity">
    <text evidence="2">Belongs to the cation diffusion facilitator (CDF) transporter (TC 2.A.4) family. SLC30A subfamily.</text>
</comment>
<feature type="transmembrane region" description="Helical" evidence="9">
    <location>
        <begin position="85"/>
        <end position="101"/>
    </location>
</feature>
<dbReference type="Proteomes" id="UP000092445">
    <property type="component" value="Unassembled WGS sequence"/>
</dbReference>
<evidence type="ECO:0000256" key="4">
    <source>
        <dbReference type="ARBA" id="ARBA00022692"/>
    </source>
</evidence>
<dbReference type="InterPro" id="IPR050681">
    <property type="entry name" value="CDF/SLC30A"/>
</dbReference>
<dbReference type="PANTHER" id="PTHR11562">
    <property type="entry name" value="CATION EFFLUX PROTEIN/ ZINC TRANSPORTER"/>
    <property type="match status" value="1"/>
</dbReference>
<accession>A0A1B0A7S0</accession>
<evidence type="ECO:0000313" key="13">
    <source>
        <dbReference type="Proteomes" id="UP000092445"/>
    </source>
</evidence>
<evidence type="ECO:0000256" key="7">
    <source>
        <dbReference type="ARBA" id="ARBA00023065"/>
    </source>
</evidence>
<evidence type="ECO:0000256" key="3">
    <source>
        <dbReference type="ARBA" id="ARBA00022448"/>
    </source>
</evidence>
<sequence>MPTETVGTQKSLCSLRQISMMVLHRSRPPEIYLDRSRQQEDLIDSRIHRKIKISLVLCVLLMLGELIGAILSNSLALALDATHQLVNFATFLIGLFAVWMAKRPSSEQLNYGWHRIEVICAIYTILFVWFITASLVYLGVRRIIGGGYEINATIMLIVSGIAIIFNLIMGFQVRTNMDEKILKLLGRKKRYVSPYKHALCYAHAGMYGVGNISKSMQTPNNWKDINDLQHPPLRLINVPSKIISLDAKKTDKKHYTLRVAIIHFMADMIQSLAIFIVGWIMYTNPTWVIADPILTFIFAVLVAASTFIVIRDALFVLMESTPSYLDFQEIHNAFLSIEGVKSVHNLRVWALSMNKVACVAHLRIFEGIDPQFFFIIITFKIITTSSLCHHHHHHHHHQVY</sequence>
<dbReference type="NCBIfam" id="TIGR01297">
    <property type="entry name" value="CDF"/>
    <property type="match status" value="1"/>
</dbReference>
<evidence type="ECO:0000256" key="9">
    <source>
        <dbReference type="SAM" id="Phobius"/>
    </source>
</evidence>
<dbReference type="Gene3D" id="1.20.1510.10">
    <property type="entry name" value="Cation efflux protein transmembrane domain"/>
    <property type="match status" value="1"/>
</dbReference>
<evidence type="ECO:0000256" key="5">
    <source>
        <dbReference type="ARBA" id="ARBA00022906"/>
    </source>
</evidence>